<dbReference type="PRINTS" id="PR00983">
    <property type="entry name" value="TRNASYNTHCYS"/>
</dbReference>
<dbReference type="InterPro" id="IPR056411">
    <property type="entry name" value="CysS_C"/>
</dbReference>
<dbReference type="InterPro" id="IPR032678">
    <property type="entry name" value="tRNA-synt_1_cat_dom"/>
</dbReference>
<dbReference type="AlphaFoldDB" id="A0A2R6Y2Y3"/>
<feature type="binding site" evidence="13">
    <location>
        <position position="253"/>
    </location>
    <ligand>
        <name>Zn(2+)</name>
        <dbReference type="ChEBI" id="CHEBI:29105"/>
    </ligand>
</feature>
<keyword evidence="11 13" id="KW-0030">Aminoacyl-tRNA synthetase</keyword>
<keyword evidence="9 13" id="KW-0067">ATP-binding</keyword>
<accession>A0A2R6Y2Y3</accession>
<evidence type="ECO:0000313" key="18">
    <source>
        <dbReference type="Proteomes" id="UP000244338"/>
    </source>
</evidence>
<comment type="subunit">
    <text evidence="3 13">Monomer.</text>
</comment>
<feature type="domain" description="Cysteinyl-tRNA synthetase class Ia DALR" evidence="15">
    <location>
        <begin position="370"/>
        <end position="425"/>
    </location>
</feature>
<dbReference type="PANTHER" id="PTHR10890">
    <property type="entry name" value="CYSTEINYL-TRNA SYNTHETASE"/>
    <property type="match status" value="1"/>
</dbReference>
<feature type="binding site" evidence="13">
    <location>
        <position position="249"/>
    </location>
    <ligand>
        <name>Zn(2+)</name>
        <dbReference type="ChEBI" id="CHEBI:29105"/>
    </ligand>
</feature>
<evidence type="ECO:0000259" key="15">
    <source>
        <dbReference type="Pfam" id="PF09190"/>
    </source>
</evidence>
<comment type="cofactor">
    <cofactor evidence="13">
        <name>Zn(2+)</name>
        <dbReference type="ChEBI" id="CHEBI:29105"/>
    </cofactor>
    <text evidence="13">Binds 1 zinc ion per subunit.</text>
</comment>
<evidence type="ECO:0000256" key="4">
    <source>
        <dbReference type="ARBA" id="ARBA00022490"/>
    </source>
</evidence>
<evidence type="ECO:0000256" key="9">
    <source>
        <dbReference type="ARBA" id="ARBA00022840"/>
    </source>
</evidence>
<evidence type="ECO:0000256" key="8">
    <source>
        <dbReference type="ARBA" id="ARBA00022833"/>
    </source>
</evidence>
<feature type="binding site" evidence="13">
    <location>
        <position position="284"/>
    </location>
    <ligand>
        <name>ATP</name>
        <dbReference type="ChEBI" id="CHEBI:30616"/>
    </ligand>
</feature>
<dbReference type="Pfam" id="PF01406">
    <property type="entry name" value="tRNA-synt_1e"/>
    <property type="match status" value="1"/>
</dbReference>
<evidence type="ECO:0000256" key="10">
    <source>
        <dbReference type="ARBA" id="ARBA00022917"/>
    </source>
</evidence>
<dbReference type="GO" id="GO:0006423">
    <property type="term" value="P:cysteinyl-tRNA aminoacylation"/>
    <property type="evidence" value="ECO:0007669"/>
    <property type="project" value="UniProtKB-UniRule"/>
</dbReference>
<comment type="similarity">
    <text evidence="2 13">Belongs to the class-I aminoacyl-tRNA synthetase family.</text>
</comment>
<comment type="caution">
    <text evidence="17">The sequence shown here is derived from an EMBL/GenBank/DDBJ whole genome shotgun (WGS) entry which is preliminary data.</text>
</comment>
<keyword evidence="8 13" id="KW-0862">Zinc</keyword>
<organism evidence="17 18">
    <name type="scientific">Candidatus Carbonibacillus altaicus</name>
    <dbReference type="NCBI Taxonomy" id="2163959"/>
    <lineage>
        <taxon>Bacteria</taxon>
        <taxon>Bacillati</taxon>
        <taxon>Bacillota</taxon>
        <taxon>Bacilli</taxon>
        <taxon>Bacillales</taxon>
        <taxon>Candidatus Carbonibacillus</taxon>
    </lineage>
</organism>
<evidence type="ECO:0000256" key="11">
    <source>
        <dbReference type="ARBA" id="ARBA00023146"/>
    </source>
</evidence>
<dbReference type="InterPro" id="IPR015803">
    <property type="entry name" value="Cys-tRNA-ligase"/>
</dbReference>
<dbReference type="Pfam" id="PF09190">
    <property type="entry name" value="DALR_2"/>
    <property type="match status" value="1"/>
</dbReference>
<feature type="short sequence motif" description="'HIGH' region" evidence="13">
    <location>
        <begin position="46"/>
        <end position="56"/>
    </location>
</feature>
<dbReference type="InterPro" id="IPR009080">
    <property type="entry name" value="tRNAsynth_Ia_anticodon-bd"/>
</dbReference>
<evidence type="ECO:0000259" key="14">
    <source>
        <dbReference type="Pfam" id="PF01406"/>
    </source>
</evidence>
<dbReference type="SUPFAM" id="SSF52374">
    <property type="entry name" value="Nucleotidylyl transferase"/>
    <property type="match status" value="1"/>
</dbReference>
<sequence>MGEAKKASGRVDRSLADLYLYNTMSRRQEKFVPLTPGKVRMYVCGPTVYNTIHIGNGRAAVFFDTVRRVLMALGYEVIYVHNYTDVDDKIIRVAQEVGETPLAVAERYIRTYEEDMRALNVLPPTVSPRVSEHIKEIIALIQKLLEKGFAYEVGGDVYFRVEKFPRYGALSGQSVEALRAGARIEVDEKKENPLDFALWKRAKDGEIHWRAPWSRGRPGWHIECSAMSMKYLGESFDIHGGGIDLCFPHHENEIAQSEGATGVQFVRYWMHNGHVQIAKEKMSKSLGNIVQVRDILSRYGGMPLRFWYLNTHYRQPLEYHEEALVQAEQAVRRLQTFFDNVQHARMHAPLGALSTELKASVEAVSLSYWNALLDDIRTPDAITALFELVRLGHQHLTTGTGGSREDADYLFKTFSQWTVTLGFQFAGDVSYPPEVSSLLQEREEARKTRDFARADALRAKIEALGFRVEDTPSGQRVRMKDA</sequence>
<dbReference type="Proteomes" id="UP000244338">
    <property type="component" value="Unassembled WGS sequence"/>
</dbReference>
<dbReference type="GO" id="GO:0005829">
    <property type="term" value="C:cytosol"/>
    <property type="evidence" value="ECO:0007669"/>
    <property type="project" value="TreeGrafter"/>
</dbReference>
<dbReference type="Gene3D" id="3.40.50.620">
    <property type="entry name" value="HUPs"/>
    <property type="match status" value="1"/>
</dbReference>
<evidence type="ECO:0000256" key="6">
    <source>
        <dbReference type="ARBA" id="ARBA00022723"/>
    </source>
</evidence>
<keyword evidence="7 13" id="KW-0547">Nucleotide-binding</keyword>
<dbReference type="GO" id="GO:0008270">
    <property type="term" value="F:zinc ion binding"/>
    <property type="evidence" value="ECO:0007669"/>
    <property type="project" value="UniProtKB-UniRule"/>
</dbReference>
<dbReference type="InterPro" id="IPR014729">
    <property type="entry name" value="Rossmann-like_a/b/a_fold"/>
</dbReference>
<evidence type="ECO:0000256" key="13">
    <source>
        <dbReference type="HAMAP-Rule" id="MF_00041"/>
    </source>
</evidence>
<evidence type="ECO:0000256" key="2">
    <source>
        <dbReference type="ARBA" id="ARBA00005594"/>
    </source>
</evidence>
<feature type="binding site" evidence="13">
    <location>
        <position position="224"/>
    </location>
    <ligand>
        <name>Zn(2+)</name>
        <dbReference type="ChEBI" id="CHEBI:29105"/>
    </ligand>
</feature>
<dbReference type="FunFam" id="3.40.50.620:FF:000009">
    <property type="entry name" value="Cysteine--tRNA ligase"/>
    <property type="match status" value="1"/>
</dbReference>
<dbReference type="PANTHER" id="PTHR10890:SF3">
    <property type="entry name" value="CYSTEINE--TRNA LIGASE, CYTOPLASMIC"/>
    <property type="match status" value="1"/>
</dbReference>
<dbReference type="InterPro" id="IPR015273">
    <property type="entry name" value="Cys-tRNA-synt_Ia_DALR"/>
</dbReference>
<keyword evidence="5 13" id="KW-0436">Ligase</keyword>
<dbReference type="HAMAP" id="MF_00041">
    <property type="entry name" value="Cys_tRNA_synth"/>
    <property type="match status" value="1"/>
</dbReference>
<dbReference type="EMBL" id="PEBX01000015">
    <property type="protein sequence ID" value="PTQ57015.1"/>
    <property type="molecule type" value="Genomic_DNA"/>
</dbReference>
<evidence type="ECO:0000256" key="12">
    <source>
        <dbReference type="ARBA" id="ARBA00047398"/>
    </source>
</evidence>
<dbReference type="GO" id="GO:0004817">
    <property type="term" value="F:cysteine-tRNA ligase activity"/>
    <property type="evidence" value="ECO:0007669"/>
    <property type="project" value="UniProtKB-UniRule"/>
</dbReference>
<dbReference type="Gene3D" id="1.20.120.1910">
    <property type="entry name" value="Cysteine-tRNA ligase, C-terminal anti-codon recognition domain"/>
    <property type="match status" value="1"/>
</dbReference>
<dbReference type="NCBIfam" id="TIGR00435">
    <property type="entry name" value="cysS"/>
    <property type="match status" value="1"/>
</dbReference>
<dbReference type="EC" id="6.1.1.16" evidence="13"/>
<keyword evidence="6 13" id="KW-0479">Metal-binding</keyword>
<dbReference type="InterPro" id="IPR024909">
    <property type="entry name" value="Cys-tRNA/MSH_ligase"/>
</dbReference>
<gene>
    <name evidence="13" type="primary">cysS</name>
    <name evidence="17" type="ORF">BSOLF_2417</name>
</gene>
<feature type="short sequence motif" description="'KMSKS' region" evidence="13">
    <location>
        <begin position="281"/>
        <end position="285"/>
    </location>
</feature>
<feature type="domain" description="tRNA synthetases class I catalytic" evidence="14">
    <location>
        <begin position="31"/>
        <end position="328"/>
    </location>
</feature>
<feature type="binding site" evidence="13">
    <location>
        <position position="44"/>
    </location>
    <ligand>
        <name>Zn(2+)</name>
        <dbReference type="ChEBI" id="CHEBI:29105"/>
    </ligand>
</feature>
<evidence type="ECO:0000256" key="7">
    <source>
        <dbReference type="ARBA" id="ARBA00022741"/>
    </source>
</evidence>
<evidence type="ECO:0000313" key="17">
    <source>
        <dbReference type="EMBL" id="PTQ57015.1"/>
    </source>
</evidence>
<evidence type="ECO:0000256" key="5">
    <source>
        <dbReference type="ARBA" id="ARBA00022598"/>
    </source>
</evidence>
<dbReference type="SUPFAM" id="SSF47323">
    <property type="entry name" value="Anticodon-binding domain of a subclass of class I aminoacyl-tRNA synthetases"/>
    <property type="match status" value="1"/>
</dbReference>
<keyword evidence="10 13" id="KW-0648">Protein biosynthesis</keyword>
<comment type="subcellular location">
    <subcellularLocation>
        <location evidence="1 13">Cytoplasm</location>
    </subcellularLocation>
</comment>
<proteinExistence type="inferred from homology"/>
<feature type="domain" description="Cysteinyl-tRNA ligase anticodon binding" evidence="16">
    <location>
        <begin position="431"/>
        <end position="478"/>
    </location>
</feature>
<evidence type="ECO:0000259" key="16">
    <source>
        <dbReference type="Pfam" id="PF23493"/>
    </source>
</evidence>
<evidence type="ECO:0000256" key="1">
    <source>
        <dbReference type="ARBA" id="ARBA00004496"/>
    </source>
</evidence>
<reference evidence="18" key="1">
    <citation type="journal article" date="2018" name="Sci. Rep.">
        <title>Lignite coal burning seam in the remote Altai Mountains harbors a hydrogen-driven thermophilic microbial community.</title>
        <authorList>
            <person name="Kadnikov V.V."/>
            <person name="Mardanov A.V."/>
            <person name="Ivasenko D.A."/>
            <person name="Antsiferov D.V."/>
            <person name="Beletsky A.V."/>
            <person name="Karnachuk O.V."/>
            <person name="Ravin N.V."/>
        </authorList>
    </citation>
    <scope>NUCLEOTIDE SEQUENCE [LARGE SCALE GENOMIC DNA]</scope>
</reference>
<dbReference type="Pfam" id="PF23493">
    <property type="entry name" value="CysS_C"/>
    <property type="match status" value="1"/>
</dbReference>
<name>A0A2R6Y2Y3_9BACL</name>
<keyword evidence="4 13" id="KW-0963">Cytoplasm</keyword>
<comment type="catalytic activity">
    <reaction evidence="12 13">
        <text>tRNA(Cys) + L-cysteine + ATP = L-cysteinyl-tRNA(Cys) + AMP + diphosphate</text>
        <dbReference type="Rhea" id="RHEA:17773"/>
        <dbReference type="Rhea" id="RHEA-COMP:9661"/>
        <dbReference type="Rhea" id="RHEA-COMP:9679"/>
        <dbReference type="ChEBI" id="CHEBI:30616"/>
        <dbReference type="ChEBI" id="CHEBI:33019"/>
        <dbReference type="ChEBI" id="CHEBI:35235"/>
        <dbReference type="ChEBI" id="CHEBI:78442"/>
        <dbReference type="ChEBI" id="CHEBI:78517"/>
        <dbReference type="ChEBI" id="CHEBI:456215"/>
        <dbReference type="EC" id="6.1.1.16"/>
    </reaction>
</comment>
<protein>
    <recommendedName>
        <fullName evidence="13">Cysteine--tRNA ligase</fullName>
        <ecNumber evidence="13">6.1.1.16</ecNumber>
    </recommendedName>
    <alternativeName>
        <fullName evidence="13">Cysteinyl-tRNA synthetase</fullName>
        <shortName evidence="13">CysRS</shortName>
    </alternativeName>
</protein>
<dbReference type="GO" id="GO:0005524">
    <property type="term" value="F:ATP binding"/>
    <property type="evidence" value="ECO:0007669"/>
    <property type="project" value="UniProtKB-UniRule"/>
</dbReference>
<evidence type="ECO:0000256" key="3">
    <source>
        <dbReference type="ARBA" id="ARBA00011245"/>
    </source>
</evidence>
<dbReference type="CDD" id="cd00672">
    <property type="entry name" value="CysRS_core"/>
    <property type="match status" value="1"/>
</dbReference>